<feature type="region of interest" description="Disordered" evidence="1">
    <location>
        <begin position="722"/>
        <end position="784"/>
    </location>
</feature>
<feature type="compositionally biased region" description="Basic and acidic residues" evidence="1">
    <location>
        <begin position="1688"/>
        <end position="1707"/>
    </location>
</feature>
<keyword evidence="2" id="KW-0812">Transmembrane</keyword>
<feature type="compositionally biased region" description="Low complexity" evidence="1">
    <location>
        <begin position="1663"/>
        <end position="1673"/>
    </location>
</feature>
<dbReference type="InterPro" id="IPR036397">
    <property type="entry name" value="RNaseH_sf"/>
</dbReference>
<dbReference type="Gene3D" id="3.30.420.10">
    <property type="entry name" value="Ribonuclease H-like superfamily/Ribonuclease H"/>
    <property type="match status" value="1"/>
</dbReference>
<keyword evidence="2" id="KW-1133">Transmembrane helix</keyword>
<feature type="chain" id="PRO_5013362558" evidence="3">
    <location>
        <begin position="19"/>
        <end position="1801"/>
    </location>
</feature>
<dbReference type="GO" id="GO:0015074">
    <property type="term" value="P:DNA integration"/>
    <property type="evidence" value="ECO:0007669"/>
    <property type="project" value="InterPro"/>
</dbReference>
<feature type="signal peptide" evidence="3">
    <location>
        <begin position="1"/>
        <end position="18"/>
    </location>
</feature>
<dbReference type="GO" id="GO:0003676">
    <property type="term" value="F:nucleic acid binding"/>
    <property type="evidence" value="ECO:0007669"/>
    <property type="project" value="InterPro"/>
</dbReference>
<proteinExistence type="predicted"/>
<feature type="transmembrane region" description="Helical" evidence="2">
    <location>
        <begin position="1508"/>
        <end position="1527"/>
    </location>
</feature>
<keyword evidence="6" id="KW-1185">Reference proteome</keyword>
<dbReference type="InterPro" id="IPR013103">
    <property type="entry name" value="RVT_2"/>
</dbReference>
<dbReference type="InterPro" id="IPR001584">
    <property type="entry name" value="Integrase_cat-core"/>
</dbReference>
<feature type="transmembrane region" description="Helical" evidence="2">
    <location>
        <begin position="1561"/>
        <end position="1579"/>
    </location>
</feature>
<evidence type="ECO:0000313" key="5">
    <source>
        <dbReference type="EMBL" id="OLP88878.1"/>
    </source>
</evidence>
<evidence type="ECO:0000259" key="4">
    <source>
        <dbReference type="PROSITE" id="PS50994"/>
    </source>
</evidence>
<keyword evidence="2" id="KW-0472">Membrane</keyword>
<dbReference type="Proteomes" id="UP000186817">
    <property type="component" value="Unassembled WGS sequence"/>
</dbReference>
<dbReference type="InterPro" id="IPR012337">
    <property type="entry name" value="RNaseH-like_sf"/>
</dbReference>
<feature type="region of interest" description="Disordered" evidence="1">
    <location>
        <begin position="1651"/>
        <end position="1755"/>
    </location>
</feature>
<keyword evidence="3" id="KW-0732">Signal</keyword>
<comment type="caution">
    <text evidence="5">The sequence shown here is derived from an EMBL/GenBank/DDBJ whole genome shotgun (WGS) entry which is preliminary data.</text>
</comment>
<protein>
    <submittedName>
        <fullName evidence="5">Copia protein</fullName>
    </submittedName>
</protein>
<gene>
    <name evidence="5" type="primary">GIP</name>
    <name evidence="5" type="ORF">AK812_SmicGene29730</name>
</gene>
<feature type="region of interest" description="Disordered" evidence="1">
    <location>
        <begin position="1614"/>
        <end position="1636"/>
    </location>
</feature>
<reference evidence="5 6" key="1">
    <citation type="submission" date="2016-02" db="EMBL/GenBank/DDBJ databases">
        <title>Genome analysis of coral dinoflagellate symbionts highlights evolutionary adaptations to a symbiotic lifestyle.</title>
        <authorList>
            <person name="Aranda M."/>
            <person name="Li Y."/>
            <person name="Liew Y.J."/>
            <person name="Baumgarten S."/>
            <person name="Simakov O."/>
            <person name="Wilson M."/>
            <person name="Piel J."/>
            <person name="Ashoor H."/>
            <person name="Bougouffa S."/>
            <person name="Bajic V.B."/>
            <person name="Ryu T."/>
            <person name="Ravasi T."/>
            <person name="Bayer T."/>
            <person name="Micklem G."/>
            <person name="Kim H."/>
            <person name="Bhak J."/>
            <person name="Lajeunesse T.C."/>
            <person name="Voolstra C.R."/>
        </authorList>
    </citation>
    <scope>NUCLEOTIDE SEQUENCE [LARGE SCALE GENOMIC DNA]</scope>
    <source>
        <strain evidence="5 6">CCMP2467</strain>
    </source>
</reference>
<evidence type="ECO:0000256" key="2">
    <source>
        <dbReference type="SAM" id="Phobius"/>
    </source>
</evidence>
<dbReference type="Pfam" id="PF07727">
    <property type="entry name" value="RVT_2"/>
    <property type="match status" value="1"/>
</dbReference>
<evidence type="ECO:0000256" key="3">
    <source>
        <dbReference type="SAM" id="SignalP"/>
    </source>
</evidence>
<feature type="compositionally biased region" description="Gly residues" evidence="1">
    <location>
        <begin position="1742"/>
        <end position="1754"/>
    </location>
</feature>
<name>A0A1Q9D132_SYMMI</name>
<organism evidence="5 6">
    <name type="scientific">Symbiodinium microadriaticum</name>
    <name type="common">Dinoflagellate</name>
    <name type="synonym">Zooxanthella microadriatica</name>
    <dbReference type="NCBI Taxonomy" id="2951"/>
    <lineage>
        <taxon>Eukaryota</taxon>
        <taxon>Sar</taxon>
        <taxon>Alveolata</taxon>
        <taxon>Dinophyceae</taxon>
        <taxon>Suessiales</taxon>
        <taxon>Symbiodiniaceae</taxon>
        <taxon>Symbiodinium</taxon>
    </lineage>
</organism>
<dbReference type="OrthoDB" id="428741at2759"/>
<feature type="domain" description="Integrase catalytic" evidence="4">
    <location>
        <begin position="343"/>
        <end position="516"/>
    </location>
</feature>
<evidence type="ECO:0000313" key="6">
    <source>
        <dbReference type="Proteomes" id="UP000186817"/>
    </source>
</evidence>
<dbReference type="SUPFAM" id="SSF53098">
    <property type="entry name" value="Ribonuclease H-like"/>
    <property type="match status" value="1"/>
</dbReference>
<accession>A0A1Q9D132</accession>
<dbReference type="EMBL" id="LSRX01000790">
    <property type="protein sequence ID" value="OLP88878.1"/>
    <property type="molecule type" value="Genomic_DNA"/>
</dbReference>
<sequence length="1801" mass="199440">MTTAGATYFLSLLCTTTCMMNLIENPEFIEINGVCHDGHFGHVAEKNGITYDFRGFKTGHHLDRKATAEEVVREVTSMAPAMVWMAPPVRAPKPPDLYESPGQFRNRQRNQRRILEMGKILAGAGVEQLAHGRDFCWEWPLSARYGVDCAGVRDLHQAAALHGRKLYDLVVDGCCDHEDKIAHGKRWRVLTSCPNMAASLRRCRCPGHKEHPDDPGPVRLPHRAAEAAMEGCRWNLLGGGRDLQDDVYRYATGAESEAGHEHVFALSRDGTALPAERPSGRRLAQVKDLMMRIHRASGHSSFSNLAKMLERRGSPPWAVDLANSLTCSECLEARRPTGAPTASLDEPASLWEVLGMDVFEWEYRQGDQSRKCKALLMIDRASRYVAVYVLHDYPSEESWEPTTANIKEALVRGWLAHNPAPKWLMTDAALYFTSRDMVEFAGRSGMGLLTAPAEAHWLLGIEERAIQTIKRTADRIEKEDLNLKVAEILALACHGHNSHVHASTGYSPFQWSRGISFFVQKRRVFDYALAAPGKEWTWWLDRCGNAPIEKLLWWRRRALWVGLDILLRGYKGKHFLDASQETPGPDMMEDVSPAQVQAVPPRGEPAGRSDKGAWELREGMLVRKHRAMRLTLFTPARMKDTPVLEEHLSGQRRTVMQQPGGAHVINDDYKLADKPTRSMMERWRGETQFEILPEFRKLYGPSAEASASSALEEQPRKFARTLRDWASSAASSRPQRLQDPLDDLPVPSPPERLKDPIDDLPVPSPPERLQDPVDDLPAVEGQLPPQPEYLEEEHASAAPYSTSEESDSEEELIADGMAKQAQYIETPAQHHVYACEIDVGDKDLRRLRKKPQKAAVWLSQKMMEKSKEVSWRSLDESQKKEYDEAMAVEVTNVVRESAIRALTKQELASVDPRQVMSMRWVLTRKQSGLAKARLVVLGYQMPGIENVKTASPTLSRTVRNVMLSVSSHAGFALESGDVTISKHVRGDGMVMKLTKAFYGLVHAPRQWYEAVVDALCSTGWRQMKSDRCLFALYDQQGRLIGIAGVHVDDFLIAGDLNDEGYVTAKAQLQAKFRFGKWDSAAGEGFTFAGCRVWQDKHGIHLDQEEYIREWVQEIPLSSARANEWKSSLTAAELSELRGVLGTLSWKASQTGPLYQSAVSLKLSEIPHATIKTILEVNKLVRKVRRQAKQKITFPAWRLPWQQMSTVGWADASQGNRPNKSSTIGFMACYGPREIADGEEVQLAMVAWRSTKTPRESLGSNGSEVQALTVGEDAVFLLRAMWVEVHGHLLHRDTLHETIRDNSHGTLVTDSKGIFDAFTRNVSALHGLRSSRAGFELTVAVQQAMQQNTCLRWVNGEAQLADCLTKDTIASKKGLMSFLSSGQRWSVVFDPKFLAARKLRKAELQKALKEREVSFIAALRAFSLKALVLVPGTNLAFRKTPPEADGGAESESSVDLALGFHCTRHAGALRRLAMPGEWCHRSGPFGVIAGVFGAMVAYEPMATQFGADIGLLVSVGFGYLLGLAYGLATDKMLEKPAGKWSVAAGTTAMCSAALGTSLLIHWAIGVIVGSIVGSLTGALIERRVMKEMDAQCLEPPRFTKTLGPVSNVVAAMRDKSEREASAPGNQLARADSGYGSAYDDFEKERTRQPTLTAATSPDLALQDGSGSPGSPSASRQLDLAVVGGVQDEMEPRRPEDSNDEAMERRTSEPRSFSADFTAKNGQVKNQIPPPGPRAVPGSEVWGGDAGPGGPAGSGERGLVQVIRPARKVSDEGQHRKMTLPRSRCYLVMNAVWSTANGLDWWL</sequence>
<evidence type="ECO:0000256" key="1">
    <source>
        <dbReference type="SAM" id="MobiDB-lite"/>
    </source>
</evidence>
<dbReference type="PROSITE" id="PS50994">
    <property type="entry name" value="INTEGRASE"/>
    <property type="match status" value="1"/>
</dbReference>